<feature type="domain" description="SCP" evidence="3">
    <location>
        <begin position="129"/>
        <end position="236"/>
    </location>
</feature>
<evidence type="ECO:0000259" key="3">
    <source>
        <dbReference type="Pfam" id="PF00188"/>
    </source>
</evidence>
<reference evidence="4 5" key="1">
    <citation type="submission" date="2010-07" db="EMBL/GenBank/DDBJ databases">
        <title>The draft genome of Paenibacillus curdlanolyticus YK9.</title>
        <authorList>
            <consortium name="US DOE Joint Genome Institute (JGI-PGF)"/>
            <person name="Lucas S."/>
            <person name="Copeland A."/>
            <person name="Lapidus A."/>
            <person name="Cheng J.-F."/>
            <person name="Bruce D."/>
            <person name="Goodwin L."/>
            <person name="Pitluck S."/>
            <person name="Land M.L."/>
            <person name="Hauser L."/>
            <person name="Chang Y.-J."/>
            <person name="Jeffries C."/>
            <person name="Anderson I.J."/>
            <person name="Johnson E."/>
            <person name="Loganathan U."/>
            <person name="Mulhopadhyay B."/>
            <person name="Kyrpides N."/>
            <person name="Woyke T.J."/>
        </authorList>
    </citation>
    <scope>NUCLEOTIDE SEQUENCE [LARGE SCALE GENOMIC DNA]</scope>
    <source>
        <strain evidence="4 5">YK9</strain>
    </source>
</reference>
<evidence type="ECO:0000313" key="4">
    <source>
        <dbReference type="EMBL" id="EFM08686.1"/>
    </source>
</evidence>
<feature type="signal peptide" evidence="2">
    <location>
        <begin position="1"/>
        <end position="22"/>
    </location>
</feature>
<dbReference type="Gene3D" id="3.40.33.10">
    <property type="entry name" value="CAP"/>
    <property type="match status" value="1"/>
</dbReference>
<dbReference type="eggNOG" id="COG2340">
    <property type="taxonomic scope" value="Bacteria"/>
</dbReference>
<gene>
    <name evidence="4" type="ORF">PaecuDRAFT_4480</name>
</gene>
<dbReference type="InterPro" id="IPR035940">
    <property type="entry name" value="CAP_sf"/>
</dbReference>
<dbReference type="SUPFAM" id="SSF55797">
    <property type="entry name" value="PR-1-like"/>
    <property type="match status" value="1"/>
</dbReference>
<feature type="region of interest" description="Disordered" evidence="1">
    <location>
        <begin position="76"/>
        <end position="117"/>
    </location>
</feature>
<dbReference type="AlphaFoldDB" id="E0IFM0"/>
<proteinExistence type="predicted"/>
<sequence>MKNMLLIRKTAAVALIAGMTFAGIGAAAQSASAATPVTTSYKTITISNPSQLQQIAAQFGITLDWNQIWYGGGSVPTTKPSTGAGTTTKPSTGTGTTTKPSTGTGTTTKPSTGAGTTTNASAFAQQVVTLVNQERAKVGLAALSTDSLLTTVATDKAKDMYNNNYFSHTSPTYGSPFDMMRAYGVSYSYAGENIAKGQRTPQEVMTAWMNSAGHKANILSQNFKKIGVAYYNGEWVQEFTG</sequence>
<keyword evidence="5" id="KW-1185">Reference proteome</keyword>
<evidence type="ECO:0000313" key="5">
    <source>
        <dbReference type="Proteomes" id="UP000005387"/>
    </source>
</evidence>
<dbReference type="Proteomes" id="UP000005387">
    <property type="component" value="Unassembled WGS sequence"/>
</dbReference>
<keyword evidence="2" id="KW-0732">Signal</keyword>
<feature type="compositionally biased region" description="Low complexity" evidence="1">
    <location>
        <begin position="77"/>
        <end position="117"/>
    </location>
</feature>
<protein>
    <submittedName>
        <fullName evidence="4">SCP-like extracellular</fullName>
    </submittedName>
</protein>
<dbReference type="EMBL" id="AEDD01000014">
    <property type="protein sequence ID" value="EFM08686.1"/>
    <property type="molecule type" value="Genomic_DNA"/>
</dbReference>
<name>E0IFM0_9BACL</name>
<dbReference type="RefSeq" id="WP_006040463.1">
    <property type="nucleotide sequence ID" value="NZ_AEDD01000014.1"/>
</dbReference>
<feature type="chain" id="PRO_5038848665" evidence="2">
    <location>
        <begin position="23"/>
        <end position="241"/>
    </location>
</feature>
<dbReference type="Pfam" id="PF00188">
    <property type="entry name" value="CAP"/>
    <property type="match status" value="1"/>
</dbReference>
<accession>E0IFM0</accession>
<evidence type="ECO:0000256" key="2">
    <source>
        <dbReference type="SAM" id="SignalP"/>
    </source>
</evidence>
<evidence type="ECO:0000256" key="1">
    <source>
        <dbReference type="SAM" id="MobiDB-lite"/>
    </source>
</evidence>
<dbReference type="CDD" id="cd05379">
    <property type="entry name" value="CAP_bacterial"/>
    <property type="match status" value="1"/>
</dbReference>
<dbReference type="PANTHER" id="PTHR31157:SF1">
    <property type="entry name" value="SCP DOMAIN-CONTAINING PROTEIN"/>
    <property type="match status" value="1"/>
</dbReference>
<dbReference type="InterPro" id="IPR014044">
    <property type="entry name" value="CAP_dom"/>
</dbReference>
<dbReference type="PANTHER" id="PTHR31157">
    <property type="entry name" value="SCP DOMAIN-CONTAINING PROTEIN"/>
    <property type="match status" value="1"/>
</dbReference>
<organism evidence="4 5">
    <name type="scientific">Paenibacillus curdlanolyticus YK9</name>
    <dbReference type="NCBI Taxonomy" id="717606"/>
    <lineage>
        <taxon>Bacteria</taxon>
        <taxon>Bacillati</taxon>
        <taxon>Bacillota</taxon>
        <taxon>Bacilli</taxon>
        <taxon>Bacillales</taxon>
        <taxon>Paenibacillaceae</taxon>
        <taxon>Paenibacillus</taxon>
    </lineage>
</organism>
<dbReference type="STRING" id="717606.PaecuDRAFT_4480"/>